<feature type="transmembrane region" description="Helical" evidence="1">
    <location>
        <begin position="21"/>
        <end position="43"/>
    </location>
</feature>
<feature type="transmembrane region" description="Helical" evidence="1">
    <location>
        <begin position="82"/>
        <end position="104"/>
    </location>
</feature>
<gene>
    <name evidence="2" type="ORF">AAA083_00300</name>
</gene>
<evidence type="ECO:0000256" key="1">
    <source>
        <dbReference type="SAM" id="Phobius"/>
    </source>
</evidence>
<evidence type="ECO:0000313" key="3">
    <source>
        <dbReference type="Proteomes" id="UP001487305"/>
    </source>
</evidence>
<keyword evidence="1" id="KW-0812">Transmembrane</keyword>
<evidence type="ECO:0000313" key="2">
    <source>
        <dbReference type="EMBL" id="MEQ3361408.1"/>
    </source>
</evidence>
<dbReference type="Pfam" id="PF06541">
    <property type="entry name" value="ABC_trans_CmpB"/>
    <property type="match status" value="1"/>
</dbReference>
<feature type="transmembrane region" description="Helical" evidence="1">
    <location>
        <begin position="55"/>
        <end position="75"/>
    </location>
</feature>
<name>A0ABV1J8J9_9ACTN</name>
<protein>
    <submittedName>
        <fullName evidence="2">ABC transporter permease</fullName>
    </submittedName>
</protein>
<dbReference type="Proteomes" id="UP001487305">
    <property type="component" value="Unassembled WGS sequence"/>
</dbReference>
<keyword evidence="3" id="KW-1185">Reference proteome</keyword>
<proteinExistence type="predicted"/>
<accession>A0ABV1J8J9</accession>
<dbReference type="EMBL" id="JBBNOP010000001">
    <property type="protein sequence ID" value="MEQ3361408.1"/>
    <property type="molecule type" value="Genomic_DNA"/>
</dbReference>
<keyword evidence="1" id="KW-1133">Transmembrane helix</keyword>
<comment type="caution">
    <text evidence="2">The sequence shown here is derived from an EMBL/GenBank/DDBJ whole genome shotgun (WGS) entry which is preliminary data.</text>
</comment>
<dbReference type="InterPro" id="IPR010540">
    <property type="entry name" value="CmpB_TMEM229"/>
</dbReference>
<reference evidence="2 3" key="1">
    <citation type="submission" date="2024-04" db="EMBL/GenBank/DDBJ databases">
        <title>Human intestinal bacterial collection.</title>
        <authorList>
            <person name="Pauvert C."/>
            <person name="Hitch T.C.A."/>
            <person name="Clavel T."/>
        </authorList>
    </citation>
    <scope>NUCLEOTIDE SEQUENCE [LARGE SCALE GENOMIC DNA]</scope>
    <source>
        <strain evidence="2 3">CLA-KB-H42</strain>
    </source>
</reference>
<feature type="transmembrane region" description="Helical" evidence="1">
    <location>
        <begin position="165"/>
        <end position="186"/>
    </location>
</feature>
<organism evidence="2 3">
    <name type="scientific">Raoultibacter massiliensis</name>
    <dbReference type="NCBI Taxonomy" id="1852371"/>
    <lineage>
        <taxon>Bacteria</taxon>
        <taxon>Bacillati</taxon>
        <taxon>Actinomycetota</taxon>
        <taxon>Coriobacteriia</taxon>
        <taxon>Eggerthellales</taxon>
        <taxon>Eggerthellaceae</taxon>
        <taxon>Raoultibacter</taxon>
    </lineage>
</organism>
<sequence length="231" mass="25038">METVATTQRNETSSTSINAPLLFWLFVIGSIAGLLVETVYHAIVFGGYESRAGLVWGPFSPIYGTGAVILTIVANRFSNSNAIAVFLISALVGSAVEFATSWLMEALFGAIAWDYSGTLGNIDGRVNLAFALMWGALGLIWTRIVTPRIARASCRIDWRSTAVRAASILGAVFMVVNIAITIQAFARESARADDLPAASPIDHFLDQQFPSTWMQEHFENMSICGSGLRPR</sequence>
<feature type="transmembrane region" description="Helical" evidence="1">
    <location>
        <begin position="124"/>
        <end position="144"/>
    </location>
</feature>
<keyword evidence="1" id="KW-0472">Membrane</keyword>
<dbReference type="RefSeq" id="WP_349226986.1">
    <property type="nucleotide sequence ID" value="NZ_DBFADM010000002.1"/>
</dbReference>